<reference evidence="3 4" key="1">
    <citation type="submission" date="2024-04" db="EMBL/GenBank/DDBJ databases">
        <title>Novel species of the genus Ideonella isolated from streams.</title>
        <authorList>
            <person name="Lu H."/>
        </authorList>
    </citation>
    <scope>NUCLEOTIDE SEQUENCE [LARGE SCALE GENOMIC DNA]</scope>
    <source>
        <strain evidence="3 4">LYT19W</strain>
    </source>
</reference>
<name>A0ABU9C494_9BURK</name>
<feature type="chain" id="PRO_5045806162" description="Secreted protein" evidence="2">
    <location>
        <begin position="32"/>
        <end position="772"/>
    </location>
</feature>
<dbReference type="RefSeq" id="WP_341398939.1">
    <property type="nucleotide sequence ID" value="NZ_JBBUTI010000006.1"/>
</dbReference>
<evidence type="ECO:0000256" key="2">
    <source>
        <dbReference type="SAM" id="SignalP"/>
    </source>
</evidence>
<accession>A0ABU9C494</accession>
<evidence type="ECO:0000313" key="3">
    <source>
        <dbReference type="EMBL" id="MEK8046643.1"/>
    </source>
</evidence>
<gene>
    <name evidence="3" type="ORF">AACH00_09815</name>
</gene>
<organism evidence="3 4">
    <name type="scientific">Ideonella margarita</name>
    <dbReference type="NCBI Taxonomy" id="2984191"/>
    <lineage>
        <taxon>Bacteria</taxon>
        <taxon>Pseudomonadati</taxon>
        <taxon>Pseudomonadota</taxon>
        <taxon>Betaproteobacteria</taxon>
        <taxon>Burkholderiales</taxon>
        <taxon>Sphaerotilaceae</taxon>
        <taxon>Ideonella</taxon>
    </lineage>
</organism>
<feature type="signal peptide" evidence="2">
    <location>
        <begin position="1"/>
        <end position="31"/>
    </location>
</feature>
<evidence type="ECO:0000313" key="4">
    <source>
        <dbReference type="Proteomes" id="UP001379945"/>
    </source>
</evidence>
<dbReference type="EMBL" id="JBBUTI010000006">
    <property type="protein sequence ID" value="MEK8046643.1"/>
    <property type="molecule type" value="Genomic_DNA"/>
</dbReference>
<evidence type="ECO:0000256" key="1">
    <source>
        <dbReference type="SAM" id="MobiDB-lite"/>
    </source>
</evidence>
<comment type="caution">
    <text evidence="3">The sequence shown here is derived from an EMBL/GenBank/DDBJ whole genome shotgun (WGS) entry which is preliminary data.</text>
</comment>
<feature type="region of interest" description="Disordered" evidence="1">
    <location>
        <begin position="730"/>
        <end position="749"/>
    </location>
</feature>
<keyword evidence="2" id="KW-0732">Signal</keyword>
<protein>
    <recommendedName>
        <fullName evidence="5">Secreted protein</fullName>
    </recommendedName>
</protein>
<keyword evidence="4" id="KW-1185">Reference proteome</keyword>
<dbReference type="Proteomes" id="UP001379945">
    <property type="component" value="Unassembled WGS sequence"/>
</dbReference>
<sequence length="772" mass="84536">MRFTSSRLALLAAFATTLATSLAVLPQAAFASGADGMMENPFVPENHVPFPEMPAYAAGRIGVLQGDWWRLHHVLAWRALHGQTLTPAQYAALNQQRWQVGEPQMGYGYFWSDTENGVEAWKKVRNTVQPPLSEKTRIDPSKSTPSYVTYVNCHADAFTTAARTLTDRKQRGDAPALQAWVAGQDAVFANCGETPTRNANGQMQPAGVIWPPALPAKAPLWLQQDHAYQTAAALFYAGQFDHAREAFKAIGRDKASPWQPLGDYLASRCLIRAATLMPVADGSTDKIAPAGRNLLLTARKELQAQVVSYPPAARLVGWIEARLNPTERVLELGRQLATGPLDTAARRQGLTDYLWLLDGQAETGPMALSLSPDPMTSWIGLVQSPVDDDKQRASTLQSARGRFEKTGDLAWLLPLLMQTRTLADLQPAELKAVQAVPTTSPAWQTLNFHLARLQLDAGQGVAADALADRALAGQAGALSISGRNQWLRLKLVSARTLDAFLAAAARTPAPDAETATPIPDEVKPAAAASAPVAPFIPEANGVDTDFPRRLYHYMPLALLKQMHARKDLPASIRGQLGESIFTRALVLEDWPTALGLIDEMASSRATTRHLYDRLRNAKTLEAQRVAATLLLVNTPELSPRAVQPGGQSLYWGCRDYGGPWDVDQLGMLAPQFLSPAQLQQARREQERLTALPIRTEWLADRLLPWAASNQADAEAPKALHFLVASTRMECPGGPAQERRAGTPEPTHSRDAFRLLHKRWPGSEWAAKTKYWF</sequence>
<proteinExistence type="predicted"/>
<feature type="compositionally biased region" description="Basic and acidic residues" evidence="1">
    <location>
        <begin position="736"/>
        <end position="749"/>
    </location>
</feature>
<evidence type="ECO:0008006" key="5">
    <source>
        <dbReference type="Google" id="ProtNLM"/>
    </source>
</evidence>